<organism evidence="4 5">
    <name type="scientific">Globodera rostochiensis</name>
    <name type="common">Golden nematode worm</name>
    <name type="synonym">Heterodera rostochiensis</name>
    <dbReference type="NCBI Taxonomy" id="31243"/>
    <lineage>
        <taxon>Eukaryota</taxon>
        <taxon>Metazoa</taxon>
        <taxon>Ecdysozoa</taxon>
        <taxon>Nematoda</taxon>
        <taxon>Chromadorea</taxon>
        <taxon>Rhabditida</taxon>
        <taxon>Tylenchina</taxon>
        <taxon>Tylenchomorpha</taxon>
        <taxon>Tylenchoidea</taxon>
        <taxon>Heteroderidae</taxon>
        <taxon>Heteroderinae</taxon>
        <taxon>Globodera</taxon>
    </lineage>
</organism>
<dbReference type="SUPFAM" id="SSF49899">
    <property type="entry name" value="Concanavalin A-like lectins/glucanases"/>
    <property type="match status" value="1"/>
</dbReference>
<name>A0A914I9V0_GLORO</name>
<evidence type="ECO:0000313" key="4">
    <source>
        <dbReference type="Proteomes" id="UP000887572"/>
    </source>
</evidence>
<dbReference type="PROSITE" id="PS50188">
    <property type="entry name" value="B302_SPRY"/>
    <property type="match status" value="1"/>
</dbReference>
<feature type="region of interest" description="Disordered" evidence="1">
    <location>
        <begin position="33"/>
        <end position="86"/>
    </location>
</feature>
<dbReference type="Gene3D" id="2.60.120.920">
    <property type="match status" value="1"/>
</dbReference>
<dbReference type="InterPro" id="IPR013320">
    <property type="entry name" value="ConA-like_dom_sf"/>
</dbReference>
<evidence type="ECO:0000256" key="2">
    <source>
        <dbReference type="SAM" id="Phobius"/>
    </source>
</evidence>
<dbReference type="Pfam" id="PF00622">
    <property type="entry name" value="SPRY"/>
    <property type="match status" value="1"/>
</dbReference>
<feature type="transmembrane region" description="Helical" evidence="2">
    <location>
        <begin position="169"/>
        <end position="187"/>
    </location>
</feature>
<dbReference type="CDD" id="cd12885">
    <property type="entry name" value="SPRY_RanBP_like"/>
    <property type="match status" value="1"/>
</dbReference>
<reference evidence="5" key="1">
    <citation type="submission" date="2022-11" db="UniProtKB">
        <authorList>
            <consortium name="WormBaseParasite"/>
        </authorList>
    </citation>
    <scope>IDENTIFICATION</scope>
</reference>
<feature type="domain" description="B30.2/SPRY" evidence="3">
    <location>
        <begin position="265"/>
        <end position="460"/>
    </location>
</feature>
<dbReference type="InterPro" id="IPR003877">
    <property type="entry name" value="SPRY_dom"/>
</dbReference>
<proteinExistence type="predicted"/>
<keyword evidence="2" id="KW-0472">Membrane</keyword>
<dbReference type="InterPro" id="IPR001870">
    <property type="entry name" value="B30.2/SPRY"/>
</dbReference>
<protein>
    <submittedName>
        <fullName evidence="5">B30.2/SPRY domain-containing protein</fullName>
    </submittedName>
</protein>
<feature type="compositionally biased region" description="Basic and acidic residues" evidence="1">
    <location>
        <begin position="66"/>
        <end position="80"/>
    </location>
</feature>
<dbReference type="InterPro" id="IPR044736">
    <property type="entry name" value="Gid1/RanBPM/SPLA_SPRY"/>
</dbReference>
<evidence type="ECO:0000313" key="5">
    <source>
        <dbReference type="WBParaSite" id="Gr19_v10_g7947.t1"/>
    </source>
</evidence>
<dbReference type="Proteomes" id="UP000887572">
    <property type="component" value="Unplaced"/>
</dbReference>
<keyword evidence="2" id="KW-0812">Transmembrane</keyword>
<evidence type="ECO:0000259" key="3">
    <source>
        <dbReference type="PROSITE" id="PS50188"/>
    </source>
</evidence>
<sequence length="467" mass="51235">MWTLHCTNPYRTAVRNHRAAEPWSTIYPSATERGPAAGANAGLDFLEPDGGDRHPRIPPSTPKATGRREWTGSSPHEDLRGNVNPGDEQRALTMVGQRLPAHLMMCQMIAGAEGRESNLAPPPHYASVAKFGKGKLDNKRSTDGSIASPNLFVNNANAKFCFTASKMRFFHFLDAVCLFVVAAFILLETDAQPKTSTSNTKLENEPAEQKNPGLTPENQWNSDACHEHLTLSEHVQPSDSKLSKPKEQPSVLKLSKFKEWVVNQDKKKSKLTQRNSDANAHHPPHLTLSEPVQPSDSKLSKSKGLLVVKHKKEKSQWSSVFAVHPIPKTSSGTFYYEVSILGKAKTSFISIGLCTNKMPLDSEIGHFKGTYSYQSFGAFTADSESSMKVGNGEAIPFISAGKVVGCGVDFKNKNELFYTMDGKRLGPTGKFVTSDDDLFPCITLSEFGDEIEANFGPKFVYDIADGI</sequence>
<evidence type="ECO:0000256" key="1">
    <source>
        <dbReference type="SAM" id="MobiDB-lite"/>
    </source>
</evidence>
<dbReference type="SMART" id="SM00449">
    <property type="entry name" value="SPRY"/>
    <property type="match status" value="1"/>
</dbReference>
<accession>A0A914I9V0</accession>
<feature type="region of interest" description="Disordered" evidence="1">
    <location>
        <begin position="268"/>
        <end position="300"/>
    </location>
</feature>
<keyword evidence="4" id="KW-1185">Reference proteome</keyword>
<dbReference type="InterPro" id="IPR043136">
    <property type="entry name" value="B30.2/SPRY_sf"/>
</dbReference>
<feature type="region of interest" description="Disordered" evidence="1">
    <location>
        <begin position="193"/>
        <end position="221"/>
    </location>
</feature>
<keyword evidence="2" id="KW-1133">Transmembrane helix</keyword>
<dbReference type="AlphaFoldDB" id="A0A914I9V0"/>
<dbReference type="WBParaSite" id="Gr19_v10_g7947.t1">
    <property type="protein sequence ID" value="Gr19_v10_g7947.t1"/>
    <property type="gene ID" value="Gr19_v10_g7947"/>
</dbReference>